<name>A0AAU9J7N6_9CILI</name>
<evidence type="ECO:0000256" key="3">
    <source>
        <dbReference type="ARBA" id="ARBA00023163"/>
    </source>
</evidence>
<protein>
    <recommendedName>
        <fullName evidence="5">DNA-directed RNA polymerase III subunit RPC3</fullName>
        <shortName evidence="5">RNA polymerase III subunit C3</shortName>
    </recommendedName>
</protein>
<feature type="domain" description="RNA polymerase III subunit RPC82-related helix-turn-helix" evidence="6">
    <location>
        <begin position="4"/>
        <end position="59"/>
    </location>
</feature>
<dbReference type="PANTHER" id="PTHR12949:SF0">
    <property type="entry name" value="DNA-DIRECTED RNA POLYMERASE III SUBUNIT RPC3"/>
    <property type="match status" value="1"/>
</dbReference>
<evidence type="ECO:0000256" key="5">
    <source>
        <dbReference type="RuleBase" id="RU367076"/>
    </source>
</evidence>
<keyword evidence="4 5" id="KW-0539">Nucleus</keyword>
<comment type="subunit">
    <text evidence="5">Component of the RNA polymerase III (Pol III) complex consisting of 17 subunits.</text>
</comment>
<dbReference type="Gene3D" id="1.10.10.10">
    <property type="entry name" value="Winged helix-like DNA-binding domain superfamily/Winged helix DNA-binding domain"/>
    <property type="match status" value="3"/>
</dbReference>
<proteinExistence type="inferred from homology"/>
<dbReference type="EMBL" id="CAJZBQ010000016">
    <property type="protein sequence ID" value="CAG9316720.1"/>
    <property type="molecule type" value="Genomic_DNA"/>
</dbReference>
<reference evidence="8" key="1">
    <citation type="submission" date="2021-09" db="EMBL/GenBank/DDBJ databases">
        <authorList>
            <consortium name="AG Swart"/>
            <person name="Singh M."/>
            <person name="Singh A."/>
            <person name="Seah K."/>
            <person name="Emmerich C."/>
        </authorList>
    </citation>
    <scope>NUCLEOTIDE SEQUENCE</scope>
    <source>
        <strain evidence="8">ATCC30299</strain>
    </source>
</reference>
<keyword evidence="2 5" id="KW-0240">DNA-directed RNA polymerase</keyword>
<comment type="similarity">
    <text evidence="5">Belongs to the eukaryotic RPC3/POLR3C RNA polymerase subunit family.</text>
</comment>
<dbReference type="GO" id="GO:0003697">
    <property type="term" value="F:single-stranded DNA binding"/>
    <property type="evidence" value="ECO:0007669"/>
    <property type="project" value="UniProtKB-UniRule"/>
</dbReference>
<feature type="domain" description="DNA-directed RNA polymerase III subunit RPC3 winged-helix" evidence="7">
    <location>
        <begin position="332"/>
        <end position="392"/>
    </location>
</feature>
<keyword evidence="9" id="KW-1185">Reference proteome</keyword>
<dbReference type="GO" id="GO:0005666">
    <property type="term" value="C:RNA polymerase III complex"/>
    <property type="evidence" value="ECO:0007669"/>
    <property type="project" value="UniProtKB-UniRule"/>
</dbReference>
<dbReference type="InterPro" id="IPR039748">
    <property type="entry name" value="RPC3"/>
</dbReference>
<sequence length="475" mass="54342">MDNLLKLITEELYGTIPSQIVFLLASRNQMQLKQIQVATGLNLSDIKNALILLIQQNIIYKENSEKPKKSHSTSNTATNGIKNLASSLQEKTDKKTAQISTYSIHPEEILSRVRFPRFIKLMNQKFNENGIIEEILENGCMTVAQMIEVSPVYKRKADNNHLTNLINSLIESEYLIPVDPNFELGENIEVKKEKKNLGKPRKRVKIDPEIKNEPQISSAIPSSSSNNSVHYRLNFQKLNREIISEMIGNLANFKVNIEASVIAETLYKLGPHRQFSINEIIENLPPKPKINKNNVDTLLEQLERAKLVTLSSQTTYSLDLPSIRSILQNSTIEKIIKGRFGDYHSRIFRVLIAKGLLDEKTISELTLLPPQEARICINDLFTSGFLHLVQLPTLMVYGIKPEQIKEELTNQLYISMQNLKLRLHSEMEEAWNLVQRVGSLTNEEKSQLERYKQTEARIESALLDIDRSLLIFKEI</sequence>
<dbReference type="Pfam" id="PF22536">
    <property type="entry name" value="WHD_POLR3C"/>
    <property type="match status" value="1"/>
</dbReference>
<gene>
    <name evidence="8" type="ORF">BSTOLATCC_MIC16825</name>
</gene>
<dbReference type="InterPro" id="IPR013197">
    <property type="entry name" value="RNA_pol_III_RPC82-rel_HTH"/>
</dbReference>
<evidence type="ECO:0000256" key="1">
    <source>
        <dbReference type="ARBA" id="ARBA00004123"/>
    </source>
</evidence>
<evidence type="ECO:0000256" key="4">
    <source>
        <dbReference type="ARBA" id="ARBA00023242"/>
    </source>
</evidence>
<keyword evidence="3 5" id="KW-0804">Transcription</keyword>
<dbReference type="InterPro" id="IPR055207">
    <property type="entry name" value="POLR3C_WHD"/>
</dbReference>
<dbReference type="AlphaFoldDB" id="A0AAU9J7N6"/>
<evidence type="ECO:0000259" key="6">
    <source>
        <dbReference type="Pfam" id="PF08221"/>
    </source>
</evidence>
<evidence type="ECO:0000313" key="8">
    <source>
        <dbReference type="EMBL" id="CAG9316720.1"/>
    </source>
</evidence>
<evidence type="ECO:0000313" key="9">
    <source>
        <dbReference type="Proteomes" id="UP001162131"/>
    </source>
</evidence>
<evidence type="ECO:0000259" key="7">
    <source>
        <dbReference type="Pfam" id="PF22536"/>
    </source>
</evidence>
<dbReference type="InterPro" id="IPR036388">
    <property type="entry name" value="WH-like_DNA-bd_sf"/>
</dbReference>
<dbReference type="Pfam" id="PF08221">
    <property type="entry name" value="HTH_9"/>
    <property type="match status" value="1"/>
</dbReference>
<comment type="caution">
    <text evidence="8">The sequence shown here is derived from an EMBL/GenBank/DDBJ whole genome shotgun (WGS) entry which is preliminary data.</text>
</comment>
<dbReference type="Proteomes" id="UP001162131">
    <property type="component" value="Unassembled WGS sequence"/>
</dbReference>
<accession>A0AAU9J7N6</accession>
<comment type="subcellular location">
    <subcellularLocation>
        <location evidence="1 5">Nucleus</location>
    </subcellularLocation>
</comment>
<comment type="function">
    <text evidence="5">DNA-dependent RNA polymerase catalyzes the transcription of DNA into RNA using the four ribonucleoside triphosphates as substrates. Specific core component of RNA polymerase III which synthesizes small RNAs, such as 5S rRNA and tRNAs.</text>
</comment>
<dbReference type="PANTHER" id="PTHR12949">
    <property type="entry name" value="RNA POLYMERASE III DNA DIRECTED -RELATED"/>
    <property type="match status" value="1"/>
</dbReference>
<evidence type="ECO:0000256" key="2">
    <source>
        <dbReference type="ARBA" id="ARBA00022478"/>
    </source>
</evidence>
<organism evidence="8 9">
    <name type="scientific">Blepharisma stoltei</name>
    <dbReference type="NCBI Taxonomy" id="1481888"/>
    <lineage>
        <taxon>Eukaryota</taxon>
        <taxon>Sar</taxon>
        <taxon>Alveolata</taxon>
        <taxon>Ciliophora</taxon>
        <taxon>Postciliodesmatophora</taxon>
        <taxon>Heterotrichea</taxon>
        <taxon>Heterotrichida</taxon>
        <taxon>Blepharismidae</taxon>
        <taxon>Blepharisma</taxon>
    </lineage>
</organism>